<evidence type="ECO:0000256" key="3">
    <source>
        <dbReference type="ARBA" id="ARBA00023125"/>
    </source>
</evidence>
<dbReference type="Gene3D" id="3.40.50.1360">
    <property type="match status" value="1"/>
</dbReference>
<gene>
    <name evidence="6" type="primary">smoC</name>
    <name evidence="6" type="ORF">SAE02_57270</name>
</gene>
<dbReference type="RefSeq" id="WP_044432797.1">
    <property type="nucleotide sequence ID" value="NZ_BJYZ01000029.1"/>
</dbReference>
<dbReference type="GO" id="GO:0003677">
    <property type="term" value="F:DNA binding"/>
    <property type="evidence" value="ECO:0007669"/>
    <property type="project" value="UniProtKB-KW"/>
</dbReference>
<evidence type="ECO:0000256" key="1">
    <source>
        <dbReference type="ARBA" id="ARBA00010466"/>
    </source>
</evidence>
<dbReference type="InterPro" id="IPR037171">
    <property type="entry name" value="NagB/RpiA_transferase-like"/>
</dbReference>
<accession>A0A512DYS3</accession>
<name>A0A512DYS3_9PROT</name>
<keyword evidence="4" id="KW-0804">Transcription</keyword>
<dbReference type="SUPFAM" id="SSF100950">
    <property type="entry name" value="NagB/RpiA/CoA transferase-like"/>
    <property type="match status" value="1"/>
</dbReference>
<dbReference type="InterPro" id="IPR007324">
    <property type="entry name" value="Sugar-bd_dom_put"/>
</dbReference>
<evidence type="ECO:0000313" key="6">
    <source>
        <dbReference type="EMBL" id="GEO41579.1"/>
    </source>
</evidence>
<proteinExistence type="inferred from homology"/>
<keyword evidence="2" id="KW-0805">Transcription regulation</keyword>
<protein>
    <submittedName>
        <fullName evidence="6">DNA-binding transcriptional regulator</fullName>
    </submittedName>
</protein>
<evidence type="ECO:0000256" key="2">
    <source>
        <dbReference type="ARBA" id="ARBA00023015"/>
    </source>
</evidence>
<comment type="similarity">
    <text evidence="1">Belongs to the SorC transcriptional regulatory family.</text>
</comment>
<feature type="domain" description="Sugar-binding" evidence="5">
    <location>
        <begin position="64"/>
        <end position="318"/>
    </location>
</feature>
<dbReference type="Pfam" id="PF04198">
    <property type="entry name" value="Sugar-bind"/>
    <property type="match status" value="1"/>
</dbReference>
<dbReference type="InterPro" id="IPR036388">
    <property type="entry name" value="WH-like_DNA-bd_sf"/>
</dbReference>
<comment type="caution">
    <text evidence="6">The sequence shown here is derived from an EMBL/GenBank/DDBJ whole genome shotgun (WGS) entry which is preliminary data.</text>
</comment>
<dbReference type="InterPro" id="IPR051054">
    <property type="entry name" value="SorC_transcr_regulators"/>
</dbReference>
<evidence type="ECO:0000313" key="7">
    <source>
        <dbReference type="Proteomes" id="UP000321523"/>
    </source>
</evidence>
<dbReference type="OrthoDB" id="7065657at2"/>
<keyword evidence="3 6" id="KW-0238">DNA-binding</keyword>
<dbReference type="Gene3D" id="1.10.10.10">
    <property type="entry name" value="Winged helix-like DNA-binding domain superfamily/Winged helix DNA-binding domain"/>
    <property type="match status" value="1"/>
</dbReference>
<dbReference type="AlphaFoldDB" id="A0A512DYS3"/>
<dbReference type="PANTHER" id="PTHR34294:SF1">
    <property type="entry name" value="TRANSCRIPTIONAL REGULATOR LSRR"/>
    <property type="match status" value="1"/>
</dbReference>
<organism evidence="6 7">
    <name type="scientific">Skermanella aerolata</name>
    <dbReference type="NCBI Taxonomy" id="393310"/>
    <lineage>
        <taxon>Bacteria</taxon>
        <taxon>Pseudomonadati</taxon>
        <taxon>Pseudomonadota</taxon>
        <taxon>Alphaproteobacteria</taxon>
        <taxon>Rhodospirillales</taxon>
        <taxon>Azospirillaceae</taxon>
        <taxon>Skermanella</taxon>
    </lineage>
</organism>
<dbReference type="Proteomes" id="UP000321523">
    <property type="component" value="Unassembled WGS sequence"/>
</dbReference>
<sequence length="320" mass="34848">MAGRDNSTSNRKLDLAARAAWLYYIRGRTQDEIATELNVSRQNAQRLIALATSEGLIKFRMDYPITECVEMAERLKDRFGLVFCDIIPGERRDEAPVAGIAISAAERIESYLSSKAPAVLALGTGRTLRAAVAQVSSMERPQHKIVSLVGNLTRDGRASPYDVAMRLCDRTGAQCYPLPTPVVADDIEQRKLLQSQRWYKTVSSLVLQVKASFMGIGEIGWGSPLHVDGFITDQELADLVSSHAVGEMLGWAFDQDGVLLSTAFNERLTAPPLIVPAERPTIIMGAGAAKAPAIRAALRGRLANGLITDETTAVRVLELD</sequence>
<evidence type="ECO:0000259" key="5">
    <source>
        <dbReference type="Pfam" id="PF04198"/>
    </source>
</evidence>
<dbReference type="EMBL" id="BJYZ01000029">
    <property type="protein sequence ID" value="GEO41579.1"/>
    <property type="molecule type" value="Genomic_DNA"/>
</dbReference>
<dbReference type="PANTHER" id="PTHR34294">
    <property type="entry name" value="TRANSCRIPTIONAL REGULATOR-RELATED"/>
    <property type="match status" value="1"/>
</dbReference>
<dbReference type="GO" id="GO:0030246">
    <property type="term" value="F:carbohydrate binding"/>
    <property type="evidence" value="ECO:0007669"/>
    <property type="project" value="InterPro"/>
</dbReference>
<reference evidence="6 7" key="1">
    <citation type="submission" date="2019-07" db="EMBL/GenBank/DDBJ databases">
        <title>Whole genome shotgun sequence of Skermanella aerolata NBRC 106429.</title>
        <authorList>
            <person name="Hosoyama A."/>
            <person name="Uohara A."/>
            <person name="Ohji S."/>
            <person name="Ichikawa N."/>
        </authorList>
    </citation>
    <scope>NUCLEOTIDE SEQUENCE [LARGE SCALE GENOMIC DNA]</scope>
    <source>
        <strain evidence="6 7">NBRC 106429</strain>
    </source>
</reference>
<keyword evidence="7" id="KW-1185">Reference proteome</keyword>
<evidence type="ECO:0000256" key="4">
    <source>
        <dbReference type="ARBA" id="ARBA00023163"/>
    </source>
</evidence>